<accession>A0ABY8USE2</accession>
<dbReference type="Proteomes" id="UP001244341">
    <property type="component" value="Chromosome 17b"/>
</dbReference>
<gene>
    <name evidence="2" type="ORF">OEZ85_013653</name>
</gene>
<name>A0ABY8USE2_TETOB</name>
<reference evidence="2 3" key="1">
    <citation type="submission" date="2023-05" db="EMBL/GenBank/DDBJ databases">
        <title>A 100% complete, gapless, phased diploid assembly of the Scenedesmus obliquus UTEX 3031 genome.</title>
        <authorList>
            <person name="Biondi T.C."/>
            <person name="Hanschen E.R."/>
            <person name="Kwon T."/>
            <person name="Eng W."/>
            <person name="Kruse C.P.S."/>
            <person name="Koehler S.I."/>
            <person name="Kunde Y."/>
            <person name="Gleasner C.D."/>
            <person name="You Mak K.T."/>
            <person name="Polle J."/>
            <person name="Hovde B.T."/>
            <person name="Starkenburg S.R."/>
        </authorList>
    </citation>
    <scope>NUCLEOTIDE SEQUENCE [LARGE SCALE GENOMIC DNA]</scope>
    <source>
        <strain evidence="2 3">DOE0152z</strain>
    </source>
</reference>
<organism evidence="2 3">
    <name type="scientific">Tetradesmus obliquus</name>
    <name type="common">Green alga</name>
    <name type="synonym">Acutodesmus obliquus</name>
    <dbReference type="NCBI Taxonomy" id="3088"/>
    <lineage>
        <taxon>Eukaryota</taxon>
        <taxon>Viridiplantae</taxon>
        <taxon>Chlorophyta</taxon>
        <taxon>core chlorophytes</taxon>
        <taxon>Chlorophyceae</taxon>
        <taxon>CS clade</taxon>
        <taxon>Sphaeropleales</taxon>
        <taxon>Scenedesmaceae</taxon>
        <taxon>Tetradesmus</taxon>
    </lineage>
</organism>
<dbReference type="SUPFAM" id="SSF57184">
    <property type="entry name" value="Growth factor receptor domain"/>
    <property type="match status" value="1"/>
</dbReference>
<keyword evidence="1" id="KW-0732">Signal</keyword>
<keyword evidence="3" id="KW-1185">Reference proteome</keyword>
<evidence type="ECO:0000256" key="1">
    <source>
        <dbReference type="SAM" id="SignalP"/>
    </source>
</evidence>
<evidence type="ECO:0000313" key="3">
    <source>
        <dbReference type="Proteomes" id="UP001244341"/>
    </source>
</evidence>
<evidence type="ECO:0000313" key="2">
    <source>
        <dbReference type="EMBL" id="WIA24035.1"/>
    </source>
</evidence>
<sequence length="264" mass="27440">MPFSVLAGVFLRYCLASTSLVVVLLLLPGSSVYGDEFTASPAWFSARHLLRAVCDEGKVAVGLTCVFCPTGKVKYPAGKNSIGVCQNAAIHCDEGQRGNNGVCTNCPDGMVPNAARNNCVHCPRGQAKKPAGQSPSGECVEGDQVCHKGQWVDEGVCANCPAGQAPTEDRTRCEFCPIGQVKHPPGTHKNGVCRSASKICDVGQIGDNGVCTNCGGTLVPNLGRTACEACPAGTIKDPPGTNANESQVFRLSSLLMAAPGHLLL</sequence>
<evidence type="ECO:0008006" key="4">
    <source>
        <dbReference type="Google" id="ProtNLM"/>
    </source>
</evidence>
<proteinExistence type="predicted"/>
<protein>
    <recommendedName>
        <fullName evidence="4">Tyrosine-protein kinase ephrin type A/B receptor-like domain-containing protein</fullName>
    </recommendedName>
</protein>
<dbReference type="EMBL" id="CP126224">
    <property type="protein sequence ID" value="WIA24035.1"/>
    <property type="molecule type" value="Genomic_DNA"/>
</dbReference>
<dbReference type="InterPro" id="IPR009030">
    <property type="entry name" value="Growth_fac_rcpt_cys_sf"/>
</dbReference>
<feature type="signal peptide" evidence="1">
    <location>
        <begin position="1"/>
        <end position="34"/>
    </location>
</feature>
<feature type="chain" id="PRO_5046998858" description="Tyrosine-protein kinase ephrin type A/B receptor-like domain-containing protein" evidence="1">
    <location>
        <begin position="35"/>
        <end position="264"/>
    </location>
</feature>